<dbReference type="EMBL" id="JARH01000341">
    <property type="protein sequence ID" value="EXF82072.1"/>
    <property type="molecule type" value="Genomic_DNA"/>
</dbReference>
<proteinExistence type="predicted"/>
<gene>
    <name evidence="2" type="ORF">CFIO01_00586</name>
</gene>
<protein>
    <submittedName>
        <fullName evidence="2">Uncharacterized protein</fullName>
    </submittedName>
</protein>
<evidence type="ECO:0000313" key="2">
    <source>
        <dbReference type="EMBL" id="EXF82072.1"/>
    </source>
</evidence>
<sequence length="126" mass="13919">MRVSALSHLLVLAVWAAFSFCAVLVKNAGEIDDTFRGGSHSVTSPIEERSVLVEDSLKYDRAEGNDWVTPASAMHRIRKGTVTKGLASRNDDDDDLAPTETNLYALCMELCRQDYAQAGFVHWDLS</sequence>
<comment type="caution">
    <text evidence="2">The sequence shown here is derived from an EMBL/GenBank/DDBJ whole genome shotgun (WGS) entry which is preliminary data.</text>
</comment>
<dbReference type="AlphaFoldDB" id="A0A010QPM9"/>
<accession>A0A010QPM9</accession>
<dbReference type="HOGENOM" id="CLU_1981470_0_0_1"/>
<feature type="chain" id="PRO_5001456153" evidence="1">
    <location>
        <begin position="22"/>
        <end position="126"/>
    </location>
</feature>
<evidence type="ECO:0000313" key="3">
    <source>
        <dbReference type="Proteomes" id="UP000020467"/>
    </source>
</evidence>
<organism evidence="2 3">
    <name type="scientific">Colletotrichum fioriniae PJ7</name>
    <dbReference type="NCBI Taxonomy" id="1445577"/>
    <lineage>
        <taxon>Eukaryota</taxon>
        <taxon>Fungi</taxon>
        <taxon>Dikarya</taxon>
        <taxon>Ascomycota</taxon>
        <taxon>Pezizomycotina</taxon>
        <taxon>Sordariomycetes</taxon>
        <taxon>Hypocreomycetidae</taxon>
        <taxon>Glomerellales</taxon>
        <taxon>Glomerellaceae</taxon>
        <taxon>Colletotrichum</taxon>
        <taxon>Colletotrichum acutatum species complex</taxon>
    </lineage>
</organism>
<reference evidence="2 3" key="1">
    <citation type="submission" date="2014-02" db="EMBL/GenBank/DDBJ databases">
        <title>The genome sequence of Colletotrichum fioriniae PJ7.</title>
        <authorList>
            <person name="Baroncelli R."/>
            <person name="Thon M.R."/>
        </authorList>
    </citation>
    <scope>NUCLEOTIDE SEQUENCE [LARGE SCALE GENOMIC DNA]</scope>
    <source>
        <strain evidence="2 3">PJ7</strain>
    </source>
</reference>
<evidence type="ECO:0000256" key="1">
    <source>
        <dbReference type="SAM" id="SignalP"/>
    </source>
</evidence>
<dbReference type="OrthoDB" id="10320895at2759"/>
<dbReference type="KEGG" id="cfj:CFIO01_00586"/>
<feature type="signal peptide" evidence="1">
    <location>
        <begin position="1"/>
        <end position="21"/>
    </location>
</feature>
<name>A0A010QPM9_9PEZI</name>
<dbReference type="Proteomes" id="UP000020467">
    <property type="component" value="Unassembled WGS sequence"/>
</dbReference>
<keyword evidence="3" id="KW-1185">Reference proteome</keyword>
<keyword evidence="1" id="KW-0732">Signal</keyword>